<evidence type="ECO:0000256" key="1">
    <source>
        <dbReference type="ARBA" id="ARBA00005171"/>
    </source>
</evidence>
<dbReference type="GO" id="GO:0005524">
    <property type="term" value="F:ATP binding"/>
    <property type="evidence" value="ECO:0007669"/>
    <property type="project" value="UniProtKB-KW"/>
</dbReference>
<evidence type="ECO:0000259" key="10">
    <source>
        <dbReference type="Pfam" id="PF00117"/>
    </source>
</evidence>
<dbReference type="SUPFAM" id="SSF52317">
    <property type="entry name" value="Class I glutamine amidotransferase-like"/>
    <property type="match status" value="1"/>
</dbReference>
<evidence type="ECO:0000256" key="2">
    <source>
        <dbReference type="ARBA" id="ARBA00007533"/>
    </source>
</evidence>
<comment type="catalytic activity">
    <reaction evidence="9">
        <text>UTP + L-glutamine + ATP + H2O = CTP + L-glutamate + ADP + phosphate + 2 H(+)</text>
        <dbReference type="Rhea" id="RHEA:26426"/>
        <dbReference type="ChEBI" id="CHEBI:15377"/>
        <dbReference type="ChEBI" id="CHEBI:15378"/>
        <dbReference type="ChEBI" id="CHEBI:29985"/>
        <dbReference type="ChEBI" id="CHEBI:30616"/>
        <dbReference type="ChEBI" id="CHEBI:37563"/>
        <dbReference type="ChEBI" id="CHEBI:43474"/>
        <dbReference type="ChEBI" id="CHEBI:46398"/>
        <dbReference type="ChEBI" id="CHEBI:58359"/>
        <dbReference type="ChEBI" id="CHEBI:456216"/>
        <dbReference type="EC" id="6.3.4.2"/>
    </reaction>
</comment>
<dbReference type="PROSITE" id="PS51273">
    <property type="entry name" value="GATASE_TYPE_1"/>
    <property type="match status" value="1"/>
</dbReference>
<dbReference type="InterPro" id="IPR029062">
    <property type="entry name" value="Class_I_gatase-like"/>
</dbReference>
<dbReference type="UniPathway" id="UPA00159">
    <property type="reaction ID" value="UER00277"/>
</dbReference>
<evidence type="ECO:0000256" key="3">
    <source>
        <dbReference type="ARBA" id="ARBA00012291"/>
    </source>
</evidence>
<proteinExistence type="inferred from homology"/>
<reference evidence="11" key="1">
    <citation type="submission" date="2018-06" db="EMBL/GenBank/DDBJ databases">
        <authorList>
            <person name="Zhirakovskaya E."/>
        </authorList>
    </citation>
    <scope>NUCLEOTIDE SEQUENCE</scope>
</reference>
<sequence length="258" mass="29789">MKIAIIGEFDKNFRPHVATNEAIEHSRILVEQEFQAEWVSTESVETNFDKVLEKYHGFWIAPGSPYKSMKGVLKLIQYTRMNKVPTLGTCGGFQHMAIEFARNVLNVEDAEHAEYNPYASKLVVNPLSCDLKGKALEIEIIDKKSKTYSIYNAEKIKEKYYCNFGLNPEYQTRFDENDFKIVGSDKHKEARIIELENHPFFIATLFVPQDNSTKENPHKLVTEFLKTVVKNQQKKRLRTTKNIGHLVDSIKNEDVSNI</sequence>
<evidence type="ECO:0000256" key="6">
    <source>
        <dbReference type="ARBA" id="ARBA00022840"/>
    </source>
</evidence>
<accession>A0A3B0TLV4</accession>
<dbReference type="EC" id="6.3.4.2" evidence="3"/>
<gene>
    <name evidence="11" type="ORF">MNBD_BACTEROID05-675</name>
</gene>
<dbReference type="GO" id="GO:0042802">
    <property type="term" value="F:identical protein binding"/>
    <property type="evidence" value="ECO:0007669"/>
    <property type="project" value="TreeGrafter"/>
</dbReference>
<dbReference type="InterPro" id="IPR004468">
    <property type="entry name" value="CTP_synthase"/>
</dbReference>
<keyword evidence="7" id="KW-0315">Glutamine amidotransferase</keyword>
<dbReference type="Pfam" id="PF00117">
    <property type="entry name" value="GATase"/>
    <property type="match status" value="1"/>
</dbReference>
<dbReference type="AlphaFoldDB" id="A0A3B0TLV4"/>
<comment type="pathway">
    <text evidence="1">Pyrimidine metabolism; CTP biosynthesis via de novo pathway; CTP from UDP: step 2/2.</text>
</comment>
<keyword evidence="8" id="KW-0665">Pyrimidine biosynthesis</keyword>
<evidence type="ECO:0000256" key="8">
    <source>
        <dbReference type="ARBA" id="ARBA00022975"/>
    </source>
</evidence>
<dbReference type="EMBL" id="UOEN01000154">
    <property type="protein sequence ID" value="VAW13189.1"/>
    <property type="molecule type" value="Genomic_DNA"/>
</dbReference>
<evidence type="ECO:0000256" key="5">
    <source>
        <dbReference type="ARBA" id="ARBA00022741"/>
    </source>
</evidence>
<evidence type="ECO:0000256" key="9">
    <source>
        <dbReference type="ARBA" id="ARBA00047781"/>
    </source>
</evidence>
<dbReference type="PANTHER" id="PTHR11550">
    <property type="entry name" value="CTP SYNTHASE"/>
    <property type="match status" value="1"/>
</dbReference>
<dbReference type="GO" id="GO:0044210">
    <property type="term" value="P:'de novo' CTP biosynthetic process"/>
    <property type="evidence" value="ECO:0007669"/>
    <property type="project" value="UniProtKB-UniPathway"/>
</dbReference>
<name>A0A3B0TLV4_9ZZZZ</name>
<comment type="similarity">
    <text evidence="2">Belongs to the CTP synthase family.</text>
</comment>
<evidence type="ECO:0000256" key="7">
    <source>
        <dbReference type="ARBA" id="ARBA00022962"/>
    </source>
</evidence>
<dbReference type="Gene3D" id="3.40.50.880">
    <property type="match status" value="1"/>
</dbReference>
<keyword evidence="4 11" id="KW-0436">Ligase</keyword>
<keyword evidence="5" id="KW-0547">Nucleotide-binding</keyword>
<organism evidence="11">
    <name type="scientific">hydrothermal vent metagenome</name>
    <dbReference type="NCBI Taxonomy" id="652676"/>
    <lineage>
        <taxon>unclassified sequences</taxon>
        <taxon>metagenomes</taxon>
        <taxon>ecological metagenomes</taxon>
    </lineage>
</organism>
<dbReference type="NCBIfam" id="NF004836">
    <property type="entry name" value="PRK06186.1"/>
    <property type="match status" value="1"/>
</dbReference>
<keyword evidence="6" id="KW-0067">ATP-binding</keyword>
<feature type="domain" description="Glutamine amidotransferase" evidence="10">
    <location>
        <begin position="29"/>
        <end position="226"/>
    </location>
</feature>
<protein>
    <recommendedName>
        <fullName evidence="3">CTP synthase (glutamine hydrolyzing)</fullName>
        <ecNumber evidence="3">6.3.4.2</ecNumber>
    </recommendedName>
</protein>
<dbReference type="GO" id="GO:0003883">
    <property type="term" value="F:CTP synthase activity"/>
    <property type="evidence" value="ECO:0007669"/>
    <property type="project" value="UniProtKB-EC"/>
</dbReference>
<dbReference type="GO" id="GO:0019856">
    <property type="term" value="P:pyrimidine nucleobase biosynthetic process"/>
    <property type="evidence" value="ECO:0007669"/>
    <property type="project" value="TreeGrafter"/>
</dbReference>
<dbReference type="GO" id="GO:0005829">
    <property type="term" value="C:cytosol"/>
    <property type="evidence" value="ECO:0007669"/>
    <property type="project" value="TreeGrafter"/>
</dbReference>
<dbReference type="InterPro" id="IPR017926">
    <property type="entry name" value="GATASE"/>
</dbReference>
<evidence type="ECO:0000313" key="11">
    <source>
        <dbReference type="EMBL" id="VAW13189.1"/>
    </source>
</evidence>
<dbReference type="PANTHER" id="PTHR11550:SF0">
    <property type="entry name" value="CTP SYNTHASE-RELATED"/>
    <property type="match status" value="1"/>
</dbReference>
<evidence type="ECO:0000256" key="4">
    <source>
        <dbReference type="ARBA" id="ARBA00022598"/>
    </source>
</evidence>